<evidence type="ECO:0000256" key="6">
    <source>
        <dbReference type="ARBA" id="ARBA00022946"/>
    </source>
</evidence>
<dbReference type="SUPFAM" id="SSF53474">
    <property type="entry name" value="alpha/beta-Hydrolases"/>
    <property type="match status" value="1"/>
</dbReference>
<evidence type="ECO:0000313" key="12">
    <source>
        <dbReference type="Proteomes" id="UP001153555"/>
    </source>
</evidence>
<dbReference type="EMBL" id="CACSLK010000214">
    <property type="protein sequence ID" value="CAA0805804.1"/>
    <property type="molecule type" value="Genomic_DNA"/>
</dbReference>
<feature type="region of interest" description="Disordered" evidence="9">
    <location>
        <begin position="800"/>
        <end position="925"/>
    </location>
</feature>
<dbReference type="PANTHER" id="PTHR31403:SF7">
    <property type="entry name" value="PHOSPHOLIPASE A1-IGAMMA3, CHLOROPLASTIC"/>
    <property type="match status" value="1"/>
</dbReference>
<name>A0A9N7QYL5_STRHE</name>
<feature type="compositionally biased region" description="Polar residues" evidence="9">
    <location>
        <begin position="816"/>
        <end position="835"/>
    </location>
</feature>
<evidence type="ECO:0000256" key="7">
    <source>
        <dbReference type="ARBA" id="ARBA00022963"/>
    </source>
</evidence>
<evidence type="ECO:0000256" key="1">
    <source>
        <dbReference type="ARBA" id="ARBA00004229"/>
    </source>
</evidence>
<dbReference type="Pfam" id="PF01764">
    <property type="entry name" value="Lipase_3"/>
    <property type="match status" value="1"/>
</dbReference>
<dbReference type="Gene3D" id="3.40.50.1820">
    <property type="entry name" value="alpha/beta hydrolase"/>
    <property type="match status" value="2"/>
</dbReference>
<proteinExistence type="inferred from homology"/>
<feature type="domain" description="Fungal lipase-type" evidence="10">
    <location>
        <begin position="213"/>
        <end position="262"/>
    </location>
</feature>
<comment type="subcellular location">
    <subcellularLocation>
        <location evidence="1">Plastid</location>
        <location evidence="1">Chloroplast</location>
    </subcellularLocation>
</comment>
<feature type="compositionally biased region" description="Basic and acidic residues" evidence="9">
    <location>
        <begin position="448"/>
        <end position="477"/>
    </location>
</feature>
<evidence type="ECO:0000259" key="10">
    <source>
        <dbReference type="Pfam" id="PF01764"/>
    </source>
</evidence>
<dbReference type="InterPro" id="IPR002921">
    <property type="entry name" value="Fungal_lipase-type"/>
</dbReference>
<keyword evidence="8" id="KW-0443">Lipid metabolism</keyword>
<dbReference type="Proteomes" id="UP001153555">
    <property type="component" value="Unassembled WGS sequence"/>
</dbReference>
<dbReference type="GO" id="GO:0009507">
    <property type="term" value="C:chloroplast"/>
    <property type="evidence" value="ECO:0007669"/>
    <property type="project" value="UniProtKB-SubCell"/>
</dbReference>
<organism evidence="11 12">
    <name type="scientific">Striga hermonthica</name>
    <name type="common">Purple witchweed</name>
    <name type="synonym">Buchnera hermonthica</name>
    <dbReference type="NCBI Taxonomy" id="68872"/>
    <lineage>
        <taxon>Eukaryota</taxon>
        <taxon>Viridiplantae</taxon>
        <taxon>Streptophyta</taxon>
        <taxon>Embryophyta</taxon>
        <taxon>Tracheophyta</taxon>
        <taxon>Spermatophyta</taxon>
        <taxon>Magnoliopsida</taxon>
        <taxon>eudicotyledons</taxon>
        <taxon>Gunneridae</taxon>
        <taxon>Pentapetalae</taxon>
        <taxon>asterids</taxon>
        <taxon>lamiids</taxon>
        <taxon>Lamiales</taxon>
        <taxon>Orobanchaceae</taxon>
        <taxon>Buchnereae</taxon>
        <taxon>Striga</taxon>
    </lineage>
</organism>
<dbReference type="GO" id="GO:0008970">
    <property type="term" value="F:phospholipase A1 activity"/>
    <property type="evidence" value="ECO:0007669"/>
    <property type="project" value="UniProtKB-ARBA"/>
</dbReference>
<evidence type="ECO:0000256" key="9">
    <source>
        <dbReference type="SAM" id="MobiDB-lite"/>
    </source>
</evidence>
<keyword evidence="6" id="KW-0809">Transit peptide</keyword>
<accession>A0A9N7QYL5</accession>
<dbReference type="GO" id="GO:0047714">
    <property type="term" value="F:galactolipase activity"/>
    <property type="evidence" value="ECO:0007669"/>
    <property type="project" value="UniProtKB-ARBA"/>
</dbReference>
<protein>
    <submittedName>
        <fullName evidence="11">Phospholipase A1-Igamma3- chloroplastic</fullName>
    </submittedName>
</protein>
<feature type="compositionally biased region" description="Basic and acidic residues" evidence="9">
    <location>
        <begin position="910"/>
        <end position="919"/>
    </location>
</feature>
<keyword evidence="5" id="KW-0378">Hydrolase</keyword>
<evidence type="ECO:0000256" key="8">
    <source>
        <dbReference type="ARBA" id="ARBA00023098"/>
    </source>
</evidence>
<sequence>MAALHSSPNNITTHKILYAPWSTTTTTTTTNKGTSSNILFPGKKPKNRPIVIRCSAVASLENIEETDHHRHHVELVQQEDPRPLSQIWREIHGERNWEGLLDPMNSHLRREIIRYGEMAQACYDSFDFDPGSKYCGACKYQGASFFERLGMADRGYTLTRYLYATSNINLPNFFQKSKMSSIWSPHANWMGYVAVATDEAEIRRLGRHDGRHETTEKIPVSVISFAGPRVGNLKFKERCDELGVKVLRVINVHDKVPTVPGIITNEKFLYQKYIEEKMGFPWSYAHVGVELALDHARSPYLKSTGDIRNSHNLEAHLHLVDGYHGPDKGFVQASGRDVALVNKSCDFLKAECGVPPNWWQDEHKGMVRGRDGRWVVPERERIEAHPPDTAHLFEQVVKRVYQLSCGSLGRFHICDKRDKEASVPDRPRIAWKSPRRRTGSSSSQQDDVPDKSVHAQGDVPRKRADVASDREVGDAKRSKSTACKVSQPGSDFMDESTRPRVAANKNPRYDKGKHKIDDTDSAPVTGADSDGDDDDWFPSLITRSSSTIFVKAVSGLTDVQKQAVREMGLGRLLDLTITTTPLKMGFWLVNNFNPMDRKLRLHDGEKLHVMEEDVHAALGLPHGDIEISNKKKRVASDVLDQWVALFSVRIPSNITASKVFDKIRECTEGDDTFKCHFIVLMVTCLFESSSNGMANFRVLHMLEDLMNVHNMNWCSFMIRCLVDTKRAWDAIGASPTRVRKIGVAPVHDGANDTGEVHVSQLVDDTFWNDPETLSVIDSIEKAVKWRNTLNERLKRMVRDGPSFSLGISSDDDEFNQNRTTCRASPTPNKNPQTTEKSPEVVTPTPNKNPQTSEKSPEVVTPTPDRNPQTAEKSLEVVTQLDGTGLPNQPTNGEDNELHTKGGVSTEVDDVLARGDDVHRPQRPKRKIMAASVIKSPFKERVIDMTKKLDVQEKMVSNWISNNDALDDDGNCKGGAVTKPVIPLVKLLQRSVSKFIGDRRLVKNSKAIALAIPNIIDTPWTEGFDEVDIGVMTMRHMKTFKGDAAKPLNTQLKKADKGQMKLFRKHYCYFIACAKNNELAGISLTASKIYHPVYLATKASN</sequence>
<keyword evidence="4" id="KW-0934">Plastid</keyword>
<evidence type="ECO:0000256" key="3">
    <source>
        <dbReference type="ARBA" id="ARBA00022528"/>
    </source>
</evidence>
<dbReference type="PANTHER" id="PTHR31403">
    <property type="entry name" value="PHOSPHOLIPASE A1-IBETA2, CHLOROPLASTIC"/>
    <property type="match status" value="1"/>
</dbReference>
<evidence type="ECO:0000256" key="5">
    <source>
        <dbReference type="ARBA" id="ARBA00022801"/>
    </source>
</evidence>
<feature type="compositionally biased region" description="Polar residues" evidence="9">
    <location>
        <begin position="480"/>
        <end position="489"/>
    </location>
</feature>
<dbReference type="OrthoDB" id="426718at2759"/>
<reference evidence="11" key="1">
    <citation type="submission" date="2019-12" db="EMBL/GenBank/DDBJ databases">
        <authorList>
            <person name="Scholes J."/>
        </authorList>
    </citation>
    <scope>NUCLEOTIDE SEQUENCE</scope>
</reference>
<evidence type="ECO:0000256" key="2">
    <source>
        <dbReference type="ARBA" id="ARBA00010701"/>
    </source>
</evidence>
<keyword evidence="12" id="KW-1185">Reference proteome</keyword>
<evidence type="ECO:0000313" key="11">
    <source>
        <dbReference type="EMBL" id="CAA0805804.1"/>
    </source>
</evidence>
<comment type="similarity">
    <text evidence="2">Belongs to the AB hydrolase superfamily. Lipase family.</text>
</comment>
<feature type="compositionally biased region" description="Basic and acidic residues" evidence="9">
    <location>
        <begin position="507"/>
        <end position="518"/>
    </location>
</feature>
<feature type="region of interest" description="Disordered" evidence="9">
    <location>
        <begin position="422"/>
        <end position="534"/>
    </location>
</feature>
<keyword evidence="3" id="KW-0150">Chloroplast</keyword>
<comment type="caution">
    <text evidence="11">The sequence shown here is derived from an EMBL/GenBank/DDBJ whole genome shotgun (WGS) entry which is preliminary data.</text>
</comment>
<feature type="compositionally biased region" description="Polar residues" evidence="9">
    <location>
        <begin position="843"/>
        <end position="853"/>
    </location>
</feature>
<dbReference type="InterPro" id="IPR029058">
    <property type="entry name" value="AB_hydrolase_fold"/>
</dbReference>
<dbReference type="AlphaFoldDB" id="A0A9N7QYL5"/>
<keyword evidence="7" id="KW-0442">Lipid degradation</keyword>
<dbReference type="GO" id="GO:0016042">
    <property type="term" value="P:lipid catabolic process"/>
    <property type="evidence" value="ECO:0007669"/>
    <property type="project" value="UniProtKB-KW"/>
</dbReference>
<evidence type="ECO:0000256" key="4">
    <source>
        <dbReference type="ARBA" id="ARBA00022640"/>
    </source>
</evidence>
<gene>
    <name evidence="11" type="ORF">SHERM_00719</name>
</gene>